<dbReference type="PANTHER" id="PTHR48084">
    <property type="entry name" value="2-OXOGLUTARATE OXIDOREDUCTASE SUBUNIT KORB-RELATED"/>
    <property type="match status" value="1"/>
</dbReference>
<dbReference type="Gene3D" id="3.40.50.970">
    <property type="match status" value="1"/>
</dbReference>
<dbReference type="eggNOG" id="COG1013">
    <property type="taxonomic scope" value="Bacteria"/>
</dbReference>
<dbReference type="HOGENOM" id="CLU_048564_0_0_0"/>
<dbReference type="GO" id="GO:0045333">
    <property type="term" value="P:cellular respiration"/>
    <property type="evidence" value="ECO:0007669"/>
    <property type="project" value="UniProtKB-ARBA"/>
</dbReference>
<protein>
    <submittedName>
        <fullName evidence="3">Thiamine pyrophosphate protein domain protein TPP-binding</fullName>
    </submittedName>
</protein>
<name>A7NLK1_ROSCS</name>
<sequence length="348" mass="38630">MTVETKTNGKPNVNRIGLTSQDYRGGETTLCQGCGHNSITSQIIAAAFELSLAPHQVIKMSGIGCSSKTPAYFMSRSHGFNTLHGRMPSVTTGAVLANRTLLAIGISGDGDTGSIGLGQFKHMVRRNVPVVYIVENNGVYGLTKGQFSATADVGQTLKYAGTNVLPPIDICIEALAADCGFVARSFAGDAKQVRELLKAAMSFHGTAVIDIISPCVTFNNHHDSTKSYDYGKAHEERLQDIQFIPRFDEVHVEYEEGGERYVQLHDGPMIKLRKLGRDYDPTNRWQAIELLERARQNHEFITGLLYINTQRQTLHEVMHLTDTPLAYLPEDRLRPSRERFEQAMQEFV</sequence>
<organism evidence="3 4">
    <name type="scientific">Roseiflexus castenholzii (strain DSM 13941 / HLO8)</name>
    <dbReference type="NCBI Taxonomy" id="383372"/>
    <lineage>
        <taxon>Bacteria</taxon>
        <taxon>Bacillati</taxon>
        <taxon>Chloroflexota</taxon>
        <taxon>Chloroflexia</taxon>
        <taxon>Chloroflexales</taxon>
        <taxon>Roseiflexineae</taxon>
        <taxon>Roseiflexaceae</taxon>
        <taxon>Roseiflexus</taxon>
    </lineage>
</organism>
<keyword evidence="4" id="KW-1185">Reference proteome</keyword>
<dbReference type="Proteomes" id="UP000000263">
    <property type="component" value="Chromosome"/>
</dbReference>
<dbReference type="STRING" id="383372.Rcas_2309"/>
<dbReference type="InterPro" id="IPR029061">
    <property type="entry name" value="THDP-binding"/>
</dbReference>
<dbReference type="EMBL" id="CP000804">
    <property type="protein sequence ID" value="ABU58392.1"/>
    <property type="molecule type" value="Genomic_DNA"/>
</dbReference>
<evidence type="ECO:0000256" key="1">
    <source>
        <dbReference type="ARBA" id="ARBA00023002"/>
    </source>
</evidence>
<dbReference type="OrthoDB" id="9775140at2"/>
<dbReference type="GO" id="GO:0016625">
    <property type="term" value="F:oxidoreductase activity, acting on the aldehyde or oxo group of donors, iron-sulfur protein as acceptor"/>
    <property type="evidence" value="ECO:0007669"/>
    <property type="project" value="UniProtKB-ARBA"/>
</dbReference>
<keyword evidence="1" id="KW-0560">Oxidoreductase</keyword>
<proteinExistence type="predicted"/>
<feature type="domain" description="Thiamine pyrophosphate enzyme TPP-binding" evidence="2">
    <location>
        <begin position="63"/>
        <end position="211"/>
    </location>
</feature>
<dbReference type="RefSeq" id="WP_012120816.1">
    <property type="nucleotide sequence ID" value="NC_009767.1"/>
</dbReference>
<dbReference type="GO" id="GO:0030976">
    <property type="term" value="F:thiamine pyrophosphate binding"/>
    <property type="evidence" value="ECO:0007669"/>
    <property type="project" value="InterPro"/>
</dbReference>
<evidence type="ECO:0000259" key="2">
    <source>
        <dbReference type="Pfam" id="PF02775"/>
    </source>
</evidence>
<dbReference type="PANTHER" id="PTHR48084:SF5">
    <property type="entry name" value="BLR6744 PROTEIN"/>
    <property type="match status" value="1"/>
</dbReference>
<dbReference type="InterPro" id="IPR011766">
    <property type="entry name" value="TPP_enzyme_TPP-bd"/>
</dbReference>
<dbReference type="KEGG" id="rca:Rcas_2309"/>
<reference evidence="3 4" key="1">
    <citation type="submission" date="2007-08" db="EMBL/GenBank/DDBJ databases">
        <title>Complete sequence of Roseiflexus castenholzii DSM 13941.</title>
        <authorList>
            <consortium name="US DOE Joint Genome Institute"/>
            <person name="Copeland A."/>
            <person name="Lucas S."/>
            <person name="Lapidus A."/>
            <person name="Barry K."/>
            <person name="Glavina del Rio T."/>
            <person name="Dalin E."/>
            <person name="Tice H."/>
            <person name="Pitluck S."/>
            <person name="Thompson L.S."/>
            <person name="Brettin T."/>
            <person name="Bruce D."/>
            <person name="Detter J.C."/>
            <person name="Han C."/>
            <person name="Tapia R."/>
            <person name="Schmutz J."/>
            <person name="Larimer F."/>
            <person name="Land M."/>
            <person name="Hauser L."/>
            <person name="Kyrpides N."/>
            <person name="Mikhailova N."/>
            <person name="Bryant D.A."/>
            <person name="Hanada S."/>
            <person name="Tsukatani Y."/>
            <person name="Richardson P."/>
        </authorList>
    </citation>
    <scope>NUCLEOTIDE SEQUENCE [LARGE SCALE GENOMIC DNA]</scope>
    <source>
        <strain evidence="4">DSM 13941 / HLO8</strain>
    </source>
</reference>
<evidence type="ECO:0000313" key="4">
    <source>
        <dbReference type="Proteomes" id="UP000000263"/>
    </source>
</evidence>
<dbReference type="CDD" id="cd03375">
    <property type="entry name" value="TPP_OGFOR"/>
    <property type="match status" value="1"/>
</dbReference>
<dbReference type="Pfam" id="PF02775">
    <property type="entry name" value="TPP_enzyme_C"/>
    <property type="match status" value="1"/>
</dbReference>
<accession>A7NLK1</accession>
<dbReference type="AlphaFoldDB" id="A7NLK1"/>
<dbReference type="SUPFAM" id="SSF52518">
    <property type="entry name" value="Thiamin diphosphate-binding fold (THDP-binding)"/>
    <property type="match status" value="1"/>
</dbReference>
<gene>
    <name evidence="3" type="ordered locus">Rcas_2309</name>
</gene>
<evidence type="ECO:0000313" key="3">
    <source>
        <dbReference type="EMBL" id="ABU58392.1"/>
    </source>
</evidence>
<dbReference type="InterPro" id="IPR051457">
    <property type="entry name" value="2-oxoacid:Fd_oxidoreductase"/>
</dbReference>